<name>A0A1G9JYK5_9RHOB</name>
<protein>
    <recommendedName>
        <fullName evidence="4">Protein ImuA</fullName>
    </recommendedName>
</protein>
<feature type="region of interest" description="Disordered" evidence="1">
    <location>
        <begin position="186"/>
        <end position="229"/>
    </location>
</feature>
<accession>A0A1G9JYK5</accession>
<proteinExistence type="predicted"/>
<dbReference type="STRING" id="525640.SAMN04487971_11098"/>
<keyword evidence="3" id="KW-1185">Reference proteome</keyword>
<evidence type="ECO:0000256" key="1">
    <source>
        <dbReference type="SAM" id="MobiDB-lite"/>
    </source>
</evidence>
<reference evidence="3" key="1">
    <citation type="submission" date="2016-10" db="EMBL/GenBank/DDBJ databases">
        <authorList>
            <person name="Varghese N."/>
            <person name="Submissions S."/>
        </authorList>
    </citation>
    <scope>NUCLEOTIDE SEQUENCE [LARGE SCALE GENOMIC DNA]</scope>
    <source>
        <strain evidence="3">CGMCC 1.7655</strain>
    </source>
</reference>
<dbReference type="Proteomes" id="UP000199555">
    <property type="component" value="Unassembled WGS sequence"/>
</dbReference>
<dbReference type="SUPFAM" id="SSF52540">
    <property type="entry name" value="P-loop containing nucleoside triphosphate hydrolases"/>
    <property type="match status" value="1"/>
</dbReference>
<sequence>MARWMGAAAACFAAGIAARLSSPVLWCVTLADLFARGLAQAGLSLDRVIHVEAGNEQSVLACMEEGLRHGGLAAAVAEAHRLSITASRRLHLAAWESGTMGIALRLWRRQSDTSDFGQPTAAMMRWQISVLPSAPLSVPGVRRQRWRVELIRAAPARASISNWRAAMRRVVSVWLPMWPTDRLRRAPGNATPDDAPLVVAGRVGNRGGGGAKGGGGRGGRGGGGGITAADDVASRRFWPPADRSGSSPATENNIFRPADGSARAAAIAHIHRQGSFPGVAAPGTKACQHC</sequence>
<dbReference type="EMBL" id="FNGE01000010">
    <property type="protein sequence ID" value="SDL42601.1"/>
    <property type="molecule type" value="Genomic_DNA"/>
</dbReference>
<dbReference type="Gene3D" id="3.40.50.300">
    <property type="entry name" value="P-loop containing nucleotide triphosphate hydrolases"/>
    <property type="match status" value="1"/>
</dbReference>
<gene>
    <name evidence="2" type="ORF">SAMN04487971_11098</name>
</gene>
<organism evidence="2 3">
    <name type="scientific">Paracoccus chinensis</name>
    <dbReference type="NCBI Taxonomy" id="525640"/>
    <lineage>
        <taxon>Bacteria</taxon>
        <taxon>Pseudomonadati</taxon>
        <taxon>Pseudomonadota</taxon>
        <taxon>Alphaproteobacteria</taxon>
        <taxon>Rhodobacterales</taxon>
        <taxon>Paracoccaceae</taxon>
        <taxon>Paracoccus</taxon>
    </lineage>
</organism>
<dbReference type="AlphaFoldDB" id="A0A1G9JYK5"/>
<dbReference type="InterPro" id="IPR027417">
    <property type="entry name" value="P-loop_NTPase"/>
</dbReference>
<feature type="compositionally biased region" description="Gly residues" evidence="1">
    <location>
        <begin position="204"/>
        <end position="226"/>
    </location>
</feature>
<evidence type="ECO:0000313" key="2">
    <source>
        <dbReference type="EMBL" id="SDL42601.1"/>
    </source>
</evidence>
<evidence type="ECO:0000313" key="3">
    <source>
        <dbReference type="Proteomes" id="UP000199555"/>
    </source>
</evidence>
<evidence type="ECO:0008006" key="4">
    <source>
        <dbReference type="Google" id="ProtNLM"/>
    </source>
</evidence>